<keyword evidence="7 14" id="KW-0812">Transmembrane</keyword>
<feature type="domain" description="Penicillin-binding protein dimerisation" evidence="16">
    <location>
        <begin position="62"/>
        <end position="228"/>
    </location>
</feature>
<dbReference type="GO" id="GO:0008658">
    <property type="term" value="F:penicillin binding"/>
    <property type="evidence" value="ECO:0007669"/>
    <property type="project" value="InterPro"/>
</dbReference>
<dbReference type="AlphaFoldDB" id="A0A3A4NGP2"/>
<evidence type="ECO:0000256" key="10">
    <source>
        <dbReference type="ARBA" id="ARBA00022984"/>
    </source>
</evidence>
<dbReference type="Proteomes" id="UP000265882">
    <property type="component" value="Unassembled WGS sequence"/>
</dbReference>
<dbReference type="EMBL" id="QZKU01000128">
    <property type="protein sequence ID" value="RJP16150.1"/>
    <property type="molecule type" value="Genomic_DNA"/>
</dbReference>
<dbReference type="InterPro" id="IPR036138">
    <property type="entry name" value="PBP_dimer_sf"/>
</dbReference>
<dbReference type="InterPro" id="IPR050515">
    <property type="entry name" value="Beta-lactam/transpept"/>
</dbReference>
<keyword evidence="8" id="KW-0378">Hydrolase</keyword>
<evidence type="ECO:0000313" key="17">
    <source>
        <dbReference type="EMBL" id="RJP16150.1"/>
    </source>
</evidence>
<protein>
    <submittedName>
        <fullName evidence="17">Penicillin-binding protein 2</fullName>
    </submittedName>
</protein>
<accession>A0A3A4NGP2</accession>
<keyword evidence="9" id="KW-0133">Cell shape</keyword>
<evidence type="ECO:0000256" key="7">
    <source>
        <dbReference type="ARBA" id="ARBA00022692"/>
    </source>
</evidence>
<dbReference type="Gene3D" id="3.40.710.10">
    <property type="entry name" value="DD-peptidase/beta-lactamase superfamily"/>
    <property type="match status" value="1"/>
</dbReference>
<evidence type="ECO:0000256" key="6">
    <source>
        <dbReference type="ARBA" id="ARBA00022670"/>
    </source>
</evidence>
<dbReference type="SUPFAM" id="SSF56601">
    <property type="entry name" value="beta-lactamase/transpeptidase-like"/>
    <property type="match status" value="1"/>
</dbReference>
<evidence type="ECO:0000256" key="1">
    <source>
        <dbReference type="ARBA" id="ARBA00004167"/>
    </source>
</evidence>
<dbReference type="NCBIfam" id="TIGR03423">
    <property type="entry name" value="pbp2_mrdA"/>
    <property type="match status" value="1"/>
</dbReference>
<feature type="transmembrane region" description="Helical" evidence="14">
    <location>
        <begin position="21"/>
        <end position="44"/>
    </location>
</feature>
<keyword evidence="6" id="KW-0645">Protease</keyword>
<proteinExistence type="predicted"/>
<keyword evidence="12 14" id="KW-0472">Membrane</keyword>
<comment type="caution">
    <text evidence="17">The sequence shown here is derived from an EMBL/GenBank/DDBJ whole genome shotgun (WGS) entry which is preliminary data.</text>
</comment>
<gene>
    <name evidence="17" type="primary">mrdA</name>
    <name evidence="17" type="ORF">C4520_19265</name>
</gene>
<dbReference type="GO" id="GO:0071555">
    <property type="term" value="P:cell wall organization"/>
    <property type="evidence" value="ECO:0007669"/>
    <property type="project" value="UniProtKB-KW"/>
</dbReference>
<reference evidence="17 18" key="1">
    <citation type="journal article" date="2017" name="ISME J.">
        <title>Energy and carbon metabolisms in a deep terrestrial subsurface fluid microbial community.</title>
        <authorList>
            <person name="Momper L."/>
            <person name="Jungbluth S.P."/>
            <person name="Lee M.D."/>
            <person name="Amend J.P."/>
        </authorList>
    </citation>
    <scope>NUCLEOTIDE SEQUENCE [LARGE SCALE GENOMIC DNA]</scope>
    <source>
        <strain evidence="17">SURF_5</strain>
    </source>
</reference>
<dbReference type="Pfam" id="PF03717">
    <property type="entry name" value="PBP_dimer"/>
    <property type="match status" value="1"/>
</dbReference>
<dbReference type="PANTHER" id="PTHR30627:SF2">
    <property type="entry name" value="PEPTIDOGLYCAN D,D-TRANSPEPTIDASE MRDA"/>
    <property type="match status" value="1"/>
</dbReference>
<evidence type="ECO:0000256" key="8">
    <source>
        <dbReference type="ARBA" id="ARBA00022801"/>
    </source>
</evidence>
<dbReference type="SUPFAM" id="SSF56519">
    <property type="entry name" value="Penicillin binding protein dimerisation domain"/>
    <property type="match status" value="1"/>
</dbReference>
<keyword evidence="10" id="KW-0573">Peptidoglycan synthesis</keyword>
<dbReference type="Pfam" id="PF00905">
    <property type="entry name" value="Transpeptidase"/>
    <property type="match status" value="1"/>
</dbReference>
<organism evidence="17 18">
    <name type="scientific">Abyssobacteria bacterium (strain SURF_5)</name>
    <dbReference type="NCBI Taxonomy" id="2093360"/>
    <lineage>
        <taxon>Bacteria</taxon>
        <taxon>Pseudomonadati</taxon>
        <taxon>Candidatus Hydrogenedentota</taxon>
        <taxon>Candidatus Abyssobacteria</taxon>
    </lineage>
</organism>
<dbReference type="InterPro" id="IPR001460">
    <property type="entry name" value="PCN-bd_Tpept"/>
</dbReference>
<feature type="domain" description="Penicillin-binding protein transpeptidase" evidence="15">
    <location>
        <begin position="284"/>
        <end position="615"/>
    </location>
</feature>
<name>A0A3A4NGP2_ABYX5</name>
<evidence type="ECO:0000256" key="14">
    <source>
        <dbReference type="SAM" id="Phobius"/>
    </source>
</evidence>
<dbReference type="Gene3D" id="3.90.1310.10">
    <property type="entry name" value="Penicillin-binding protein 2a (Domain 2)"/>
    <property type="match status" value="1"/>
</dbReference>
<evidence type="ECO:0000256" key="12">
    <source>
        <dbReference type="ARBA" id="ARBA00023136"/>
    </source>
</evidence>
<evidence type="ECO:0000259" key="16">
    <source>
        <dbReference type="Pfam" id="PF03717"/>
    </source>
</evidence>
<evidence type="ECO:0000256" key="9">
    <source>
        <dbReference type="ARBA" id="ARBA00022960"/>
    </source>
</evidence>
<keyword evidence="13" id="KW-0961">Cell wall biogenesis/degradation</keyword>
<dbReference type="Gene3D" id="3.30.1390.30">
    <property type="entry name" value="Penicillin-binding protein 2a, domain 3"/>
    <property type="match status" value="1"/>
</dbReference>
<keyword evidence="4" id="KW-0997">Cell inner membrane</keyword>
<evidence type="ECO:0000313" key="18">
    <source>
        <dbReference type="Proteomes" id="UP000265882"/>
    </source>
</evidence>
<dbReference type="GO" id="GO:0005886">
    <property type="term" value="C:plasma membrane"/>
    <property type="evidence" value="ECO:0007669"/>
    <property type="project" value="UniProtKB-SubCell"/>
</dbReference>
<dbReference type="GO" id="GO:0008360">
    <property type="term" value="P:regulation of cell shape"/>
    <property type="evidence" value="ECO:0007669"/>
    <property type="project" value="UniProtKB-KW"/>
</dbReference>
<evidence type="ECO:0000256" key="11">
    <source>
        <dbReference type="ARBA" id="ARBA00022989"/>
    </source>
</evidence>
<dbReference type="GO" id="GO:0006508">
    <property type="term" value="P:proteolysis"/>
    <property type="evidence" value="ECO:0007669"/>
    <property type="project" value="UniProtKB-KW"/>
</dbReference>
<evidence type="ECO:0000256" key="5">
    <source>
        <dbReference type="ARBA" id="ARBA00022645"/>
    </source>
</evidence>
<keyword evidence="5" id="KW-0121">Carboxypeptidase</keyword>
<dbReference type="GO" id="GO:0009002">
    <property type="term" value="F:serine-type D-Ala-D-Ala carboxypeptidase activity"/>
    <property type="evidence" value="ECO:0007669"/>
    <property type="project" value="InterPro"/>
</dbReference>
<dbReference type="InterPro" id="IPR017790">
    <property type="entry name" value="Penicillin-binding_protein_2"/>
</dbReference>
<comment type="subcellular location">
    <subcellularLocation>
        <location evidence="2">Cell membrane</location>
    </subcellularLocation>
    <subcellularLocation>
        <location evidence="1">Membrane</location>
        <topology evidence="1">Single-pass membrane protein</topology>
    </subcellularLocation>
</comment>
<sequence>MKPYLRSRHREQIHFHLRLRVLSIIIACGFSLLFLQLVHLQIFAGTTFRSLSDRNRIRLLRLQAPRGLVFDRHNNILVDNRPSFTVSIIPGEASNPAATLQKLRRFLEFDEQEAQRKLEAARNAPFSQIAVAYDVSLEQAAAIEECSLELPGITITAEPCRRFPLLKGAAHVLGYLGEIAPREHERLADKGYVIGDYIGKAGLELVAEEWLHGESGGMQVQVYADGHPQIELDETGNPSVRIDSAGRELLTLGKKVPKAGNVVRLTIDADIQLAAEAAMGSYDGAIVVMGAETGAIRALVSRPSFDPNSFVSPGRNAERLEVLNDPRHPLLNRALQAYSPGSTFKIVTAYAALAEGIVSPDTKVYCSGSFTLGRKFRCWKDTGHGSLNVVQALAYSCDVFFYTMAMELGIERLEHYARLFGLGAATGIELPGEMKGLIPSPEWKQKTFKRPADQKWFLGETVIAGIGQGYTLATPLQLTCAIATIVNGGRLVTPYLIERVETPQSDKVLLERAPAQRHALNDSAALDLIQEGLKQAVVSRQPFFGTAWRAKNDTVSILGKTGTAQVAAFKERADTAKELEQIPYELRDHAWFASIIDGPDEPYAVVVFCEHSGHASESAVLVTLELATRIAEGAGTIASTETAQEGHST</sequence>
<dbReference type="GO" id="GO:0071972">
    <property type="term" value="F:peptidoglycan L,D-transpeptidase activity"/>
    <property type="evidence" value="ECO:0007669"/>
    <property type="project" value="TreeGrafter"/>
</dbReference>
<dbReference type="InterPro" id="IPR012338">
    <property type="entry name" value="Beta-lactam/transpept-like"/>
</dbReference>
<dbReference type="PANTHER" id="PTHR30627">
    <property type="entry name" value="PEPTIDOGLYCAN D,D-TRANSPEPTIDASE"/>
    <property type="match status" value="1"/>
</dbReference>
<evidence type="ECO:0000256" key="2">
    <source>
        <dbReference type="ARBA" id="ARBA00004236"/>
    </source>
</evidence>
<keyword evidence="11 14" id="KW-1133">Transmembrane helix</keyword>
<evidence type="ECO:0000256" key="4">
    <source>
        <dbReference type="ARBA" id="ARBA00022519"/>
    </source>
</evidence>
<keyword evidence="3" id="KW-1003">Cell membrane</keyword>
<evidence type="ECO:0000256" key="3">
    <source>
        <dbReference type="ARBA" id="ARBA00022475"/>
    </source>
</evidence>
<evidence type="ECO:0000259" key="15">
    <source>
        <dbReference type="Pfam" id="PF00905"/>
    </source>
</evidence>
<evidence type="ECO:0000256" key="13">
    <source>
        <dbReference type="ARBA" id="ARBA00023316"/>
    </source>
</evidence>
<dbReference type="InterPro" id="IPR005311">
    <property type="entry name" value="PBP_dimer"/>
</dbReference>
<dbReference type="GO" id="GO:0009252">
    <property type="term" value="P:peptidoglycan biosynthetic process"/>
    <property type="evidence" value="ECO:0007669"/>
    <property type="project" value="UniProtKB-KW"/>
</dbReference>